<dbReference type="PROSITE" id="PS50102">
    <property type="entry name" value="RRM"/>
    <property type="match status" value="2"/>
</dbReference>
<feature type="domain" description="RRM" evidence="4">
    <location>
        <begin position="59"/>
        <end position="134"/>
    </location>
</feature>
<dbReference type="PANTHER" id="PTHR10501">
    <property type="entry name" value="U1 SMALL NUCLEAR RIBONUCLEOPROTEIN A/U2 SMALL NUCLEAR RIBONUCLEOPROTEIN B"/>
    <property type="match status" value="1"/>
</dbReference>
<sequence length="368" mass="38321">MATYAYDPNAQAQYAAPAAAPAAAYGAAPAAYATPAAAYAPAPAYGYAPGPAYNPDEVRTVFVTGFPADVKERELNNLLRFVHGYEASQMHWKNGMAQGFALFAHGAAASQAIQTVNGLVFDDGVMLRCEMARKNMYIRDDAATAAKRGRVGGEYNPYATAPTASPIPAYYTPAPVAVVAQPRSYAPVTNTKDNPPCNTLFIGNLSEHTSEDELRGIFQGQPGFRQLKLVRGARSITCFVEFADVATAMAVHNSQQGAVLSTSDRGGIRIQYSKNPFGKKRDASGNWINTNENGGYAGAPSQEPAAPGIALGYDAAAGYGDAAAAQPHTAYDPSAPLPAEAAPGAYDPASVGAVDGGAGGNLEQPPTY</sequence>
<dbReference type="GO" id="GO:0003723">
    <property type="term" value="F:RNA binding"/>
    <property type="evidence" value="ECO:0007669"/>
    <property type="project" value="UniProtKB-UniRule"/>
</dbReference>
<dbReference type="InterPro" id="IPR000504">
    <property type="entry name" value="RRM_dom"/>
</dbReference>
<gene>
    <name evidence="5" type="ORF">CVIRNUC_005035</name>
</gene>
<keyword evidence="6" id="KW-1185">Reference proteome</keyword>
<evidence type="ECO:0000256" key="1">
    <source>
        <dbReference type="ARBA" id="ARBA00022884"/>
    </source>
</evidence>
<dbReference type="SMART" id="SM00360">
    <property type="entry name" value="RRM"/>
    <property type="match status" value="2"/>
</dbReference>
<feature type="region of interest" description="Disordered" evidence="3">
    <location>
        <begin position="324"/>
        <end position="368"/>
    </location>
</feature>
<dbReference type="EMBL" id="CAUYUE010000006">
    <property type="protein sequence ID" value="CAK0780386.1"/>
    <property type="molecule type" value="Genomic_DNA"/>
</dbReference>
<evidence type="ECO:0000259" key="4">
    <source>
        <dbReference type="PROSITE" id="PS50102"/>
    </source>
</evidence>
<evidence type="ECO:0000313" key="5">
    <source>
        <dbReference type="EMBL" id="CAK0780386.1"/>
    </source>
</evidence>
<evidence type="ECO:0000313" key="6">
    <source>
        <dbReference type="Proteomes" id="UP001314263"/>
    </source>
</evidence>
<dbReference type="AlphaFoldDB" id="A0AAV1I6J6"/>
<dbReference type="Pfam" id="PF00076">
    <property type="entry name" value="RRM_1"/>
    <property type="match status" value="1"/>
</dbReference>
<name>A0AAV1I6J6_9CHLO</name>
<feature type="domain" description="RRM" evidence="4">
    <location>
        <begin position="198"/>
        <end position="275"/>
    </location>
</feature>
<dbReference type="InterPro" id="IPR035979">
    <property type="entry name" value="RBD_domain_sf"/>
</dbReference>
<dbReference type="InterPro" id="IPR012677">
    <property type="entry name" value="Nucleotide-bd_a/b_plait_sf"/>
</dbReference>
<reference evidence="5 6" key="1">
    <citation type="submission" date="2023-10" db="EMBL/GenBank/DDBJ databases">
        <authorList>
            <person name="Maclean D."/>
            <person name="Macfadyen A."/>
        </authorList>
    </citation>
    <scope>NUCLEOTIDE SEQUENCE [LARGE SCALE GENOMIC DNA]</scope>
</reference>
<evidence type="ECO:0000256" key="3">
    <source>
        <dbReference type="SAM" id="MobiDB-lite"/>
    </source>
</evidence>
<organism evidence="5 6">
    <name type="scientific">Coccomyxa viridis</name>
    <dbReference type="NCBI Taxonomy" id="1274662"/>
    <lineage>
        <taxon>Eukaryota</taxon>
        <taxon>Viridiplantae</taxon>
        <taxon>Chlorophyta</taxon>
        <taxon>core chlorophytes</taxon>
        <taxon>Trebouxiophyceae</taxon>
        <taxon>Trebouxiophyceae incertae sedis</taxon>
        <taxon>Coccomyxaceae</taxon>
        <taxon>Coccomyxa</taxon>
    </lineage>
</organism>
<evidence type="ECO:0000256" key="2">
    <source>
        <dbReference type="PROSITE-ProRule" id="PRU00176"/>
    </source>
</evidence>
<dbReference type="Gene3D" id="3.30.70.330">
    <property type="match status" value="2"/>
</dbReference>
<proteinExistence type="predicted"/>
<comment type="caution">
    <text evidence="5">The sequence shown here is derived from an EMBL/GenBank/DDBJ whole genome shotgun (WGS) entry which is preliminary data.</text>
</comment>
<dbReference type="SUPFAM" id="SSF54928">
    <property type="entry name" value="RNA-binding domain, RBD"/>
    <property type="match status" value="1"/>
</dbReference>
<accession>A0AAV1I6J6</accession>
<dbReference type="CDD" id="cd12245">
    <property type="entry name" value="RRM_scw1_like"/>
    <property type="match status" value="1"/>
</dbReference>
<dbReference type="Proteomes" id="UP001314263">
    <property type="component" value="Unassembled WGS sequence"/>
</dbReference>
<keyword evidence="1 2" id="KW-0694">RNA-binding</keyword>
<protein>
    <recommendedName>
        <fullName evidence="4">RRM domain-containing protein</fullName>
    </recommendedName>
</protein>